<evidence type="ECO:0000313" key="2">
    <source>
        <dbReference type="Proteomes" id="UP000178985"/>
    </source>
</evidence>
<name>A0A1F6V3T4_9BACT</name>
<protein>
    <submittedName>
        <fullName evidence="1">Uncharacterized protein</fullName>
    </submittedName>
</protein>
<accession>A0A1F6V3T4</accession>
<gene>
    <name evidence="1" type="ORF">A2733_02605</name>
</gene>
<dbReference type="Proteomes" id="UP000178985">
    <property type="component" value="Unassembled WGS sequence"/>
</dbReference>
<sequence>MNDDKKELKALCMKCRDANRKPTMQTMLGPVVTKNDKGRYSAKGTCANCGGNMFKFLSEADAKALM</sequence>
<organism evidence="1 2">
    <name type="scientific">Candidatus Nomurabacteria bacterium RIFCSPHIGHO2_01_FULL_40_20</name>
    <dbReference type="NCBI Taxonomy" id="1801738"/>
    <lineage>
        <taxon>Bacteria</taxon>
        <taxon>Candidatus Nomuraibacteriota</taxon>
    </lineage>
</organism>
<reference evidence="1 2" key="1">
    <citation type="journal article" date="2016" name="Nat. Commun.">
        <title>Thousands of microbial genomes shed light on interconnected biogeochemical processes in an aquifer system.</title>
        <authorList>
            <person name="Anantharaman K."/>
            <person name="Brown C.T."/>
            <person name="Hug L.A."/>
            <person name="Sharon I."/>
            <person name="Castelle C.J."/>
            <person name="Probst A.J."/>
            <person name="Thomas B.C."/>
            <person name="Singh A."/>
            <person name="Wilkins M.J."/>
            <person name="Karaoz U."/>
            <person name="Brodie E.L."/>
            <person name="Williams K.H."/>
            <person name="Hubbard S.S."/>
            <person name="Banfield J.F."/>
        </authorList>
    </citation>
    <scope>NUCLEOTIDE SEQUENCE [LARGE SCALE GENOMIC DNA]</scope>
</reference>
<dbReference type="AlphaFoldDB" id="A0A1F6V3T4"/>
<dbReference type="EMBL" id="MFTO01000006">
    <property type="protein sequence ID" value="OGI64116.1"/>
    <property type="molecule type" value="Genomic_DNA"/>
</dbReference>
<evidence type="ECO:0000313" key="1">
    <source>
        <dbReference type="EMBL" id="OGI64116.1"/>
    </source>
</evidence>
<proteinExistence type="predicted"/>
<comment type="caution">
    <text evidence="1">The sequence shown here is derived from an EMBL/GenBank/DDBJ whole genome shotgun (WGS) entry which is preliminary data.</text>
</comment>